<dbReference type="Pfam" id="PF00209">
    <property type="entry name" value="SNF"/>
    <property type="match status" value="1"/>
</dbReference>
<feature type="transmembrane region" description="Helical" evidence="6">
    <location>
        <begin position="54"/>
        <end position="76"/>
    </location>
</feature>
<evidence type="ECO:0000313" key="8">
    <source>
        <dbReference type="Proteomes" id="UP001347796"/>
    </source>
</evidence>
<dbReference type="InterPro" id="IPR037272">
    <property type="entry name" value="SNS_sf"/>
</dbReference>
<proteinExistence type="predicted"/>
<name>A0AAN8QEN4_PATCE</name>
<dbReference type="AlphaFoldDB" id="A0AAN8QEN4"/>
<keyword evidence="3 6" id="KW-0812">Transmembrane</keyword>
<evidence type="ECO:0000256" key="3">
    <source>
        <dbReference type="ARBA" id="ARBA00022692"/>
    </source>
</evidence>
<dbReference type="Proteomes" id="UP001347796">
    <property type="component" value="Unassembled WGS sequence"/>
</dbReference>
<keyword evidence="4 6" id="KW-1133">Transmembrane helix</keyword>
<dbReference type="PANTHER" id="PTHR11616">
    <property type="entry name" value="SODIUM/CHLORIDE DEPENDENT TRANSPORTER"/>
    <property type="match status" value="1"/>
</dbReference>
<protein>
    <submittedName>
        <fullName evidence="7">Uncharacterized protein</fullName>
    </submittedName>
</protein>
<dbReference type="InterPro" id="IPR000175">
    <property type="entry name" value="Na/ntran_symport"/>
</dbReference>
<gene>
    <name evidence="7" type="ORF">SNE40_002962</name>
</gene>
<evidence type="ECO:0000256" key="2">
    <source>
        <dbReference type="ARBA" id="ARBA00022448"/>
    </source>
</evidence>
<evidence type="ECO:0000256" key="5">
    <source>
        <dbReference type="ARBA" id="ARBA00023136"/>
    </source>
</evidence>
<dbReference type="PRINTS" id="PR00176">
    <property type="entry name" value="NANEUSMPORT"/>
</dbReference>
<feature type="transmembrane region" description="Helical" evidence="6">
    <location>
        <begin position="12"/>
        <end position="33"/>
    </location>
</feature>
<dbReference type="PROSITE" id="PS50267">
    <property type="entry name" value="NA_NEUROTRAN_SYMP_3"/>
    <property type="match status" value="1"/>
</dbReference>
<sequence length="133" mass="15572">MYILQLMDTYAASWSVFLMAILECVVIAWIYGADRFLQDIEQMIGVQSRHWHNFFKLFWKFLTPGTLLFLLFFNWIQYSPMEYAGKKYPLWAECIGWVMAFIPVILVVGIALSHVLKTPGSFMEVCHFILCSN</sequence>
<evidence type="ECO:0000256" key="4">
    <source>
        <dbReference type="ARBA" id="ARBA00022989"/>
    </source>
</evidence>
<dbReference type="EMBL" id="JAZGQO010000002">
    <property type="protein sequence ID" value="KAK6191226.1"/>
    <property type="molecule type" value="Genomic_DNA"/>
</dbReference>
<comment type="caution">
    <text evidence="7">The sequence shown here is derived from an EMBL/GenBank/DDBJ whole genome shotgun (WGS) entry which is preliminary data.</text>
</comment>
<organism evidence="7 8">
    <name type="scientific">Patella caerulea</name>
    <name type="common">Rayed Mediterranean limpet</name>
    <dbReference type="NCBI Taxonomy" id="87958"/>
    <lineage>
        <taxon>Eukaryota</taxon>
        <taxon>Metazoa</taxon>
        <taxon>Spiralia</taxon>
        <taxon>Lophotrochozoa</taxon>
        <taxon>Mollusca</taxon>
        <taxon>Gastropoda</taxon>
        <taxon>Patellogastropoda</taxon>
        <taxon>Patelloidea</taxon>
        <taxon>Patellidae</taxon>
        <taxon>Patella</taxon>
    </lineage>
</organism>
<comment type="subcellular location">
    <subcellularLocation>
        <location evidence="1">Membrane</location>
        <topology evidence="1">Multi-pass membrane protein</topology>
    </subcellularLocation>
</comment>
<evidence type="ECO:0000256" key="1">
    <source>
        <dbReference type="ARBA" id="ARBA00004141"/>
    </source>
</evidence>
<feature type="transmembrane region" description="Helical" evidence="6">
    <location>
        <begin position="88"/>
        <end position="112"/>
    </location>
</feature>
<keyword evidence="2" id="KW-0813">Transport</keyword>
<keyword evidence="5 6" id="KW-0472">Membrane</keyword>
<dbReference type="PANTHER" id="PTHR11616:SF313">
    <property type="entry name" value="TRANSPORTER"/>
    <property type="match status" value="1"/>
</dbReference>
<accession>A0AAN8QEN4</accession>
<evidence type="ECO:0000313" key="7">
    <source>
        <dbReference type="EMBL" id="KAK6191226.1"/>
    </source>
</evidence>
<dbReference type="GO" id="GO:0015375">
    <property type="term" value="F:glycine:sodium symporter activity"/>
    <property type="evidence" value="ECO:0007669"/>
    <property type="project" value="TreeGrafter"/>
</dbReference>
<dbReference type="SUPFAM" id="SSF161070">
    <property type="entry name" value="SNF-like"/>
    <property type="match status" value="1"/>
</dbReference>
<dbReference type="GO" id="GO:0005886">
    <property type="term" value="C:plasma membrane"/>
    <property type="evidence" value="ECO:0007669"/>
    <property type="project" value="TreeGrafter"/>
</dbReference>
<evidence type="ECO:0000256" key="6">
    <source>
        <dbReference type="SAM" id="Phobius"/>
    </source>
</evidence>
<keyword evidence="8" id="KW-1185">Reference proteome</keyword>
<reference evidence="7 8" key="1">
    <citation type="submission" date="2024-01" db="EMBL/GenBank/DDBJ databases">
        <title>The genome of the rayed Mediterranean limpet Patella caerulea (Linnaeus, 1758).</title>
        <authorList>
            <person name="Anh-Thu Weber A."/>
            <person name="Halstead-Nussloch G."/>
        </authorList>
    </citation>
    <scope>NUCLEOTIDE SEQUENCE [LARGE SCALE GENOMIC DNA]</scope>
    <source>
        <strain evidence="7">AATW-2023a</strain>
        <tissue evidence="7">Whole specimen</tissue>
    </source>
</reference>